<organism evidence="1 2">
    <name type="scientific">Nelumbo nucifera</name>
    <name type="common">Sacred lotus</name>
    <dbReference type="NCBI Taxonomy" id="4432"/>
    <lineage>
        <taxon>Eukaryota</taxon>
        <taxon>Viridiplantae</taxon>
        <taxon>Streptophyta</taxon>
        <taxon>Embryophyta</taxon>
        <taxon>Tracheophyta</taxon>
        <taxon>Spermatophyta</taxon>
        <taxon>Magnoliopsida</taxon>
        <taxon>Proteales</taxon>
        <taxon>Nelumbonaceae</taxon>
        <taxon>Nelumbo</taxon>
    </lineage>
</organism>
<accession>A0A822ZY74</accession>
<dbReference type="Proteomes" id="UP000607653">
    <property type="component" value="Unassembled WGS sequence"/>
</dbReference>
<proteinExistence type="predicted"/>
<gene>
    <name evidence="1" type="ORF">HUJ06_018046</name>
</gene>
<keyword evidence="2" id="KW-1185">Reference proteome</keyword>
<evidence type="ECO:0000313" key="2">
    <source>
        <dbReference type="Proteomes" id="UP000607653"/>
    </source>
</evidence>
<protein>
    <submittedName>
        <fullName evidence="1">Uncharacterized protein</fullName>
    </submittedName>
</protein>
<reference evidence="1 2" key="1">
    <citation type="journal article" date="2020" name="Mol. Biol. Evol.">
        <title>Distinct Expression and Methylation Patterns for Genes with Different Fates following a Single Whole-Genome Duplication in Flowering Plants.</title>
        <authorList>
            <person name="Shi T."/>
            <person name="Rahmani R.S."/>
            <person name="Gugger P.F."/>
            <person name="Wang M."/>
            <person name="Li H."/>
            <person name="Zhang Y."/>
            <person name="Li Z."/>
            <person name="Wang Q."/>
            <person name="Van de Peer Y."/>
            <person name="Marchal K."/>
            <person name="Chen J."/>
        </authorList>
    </citation>
    <scope>NUCLEOTIDE SEQUENCE [LARGE SCALE GENOMIC DNA]</scope>
    <source>
        <tissue evidence="1">Leaf</tissue>
    </source>
</reference>
<name>A0A822ZY74_NELNU</name>
<sequence>MLSYEVKKQNKVNLKQTDNPFSPTQICNHALQHTSPIIQRVTSATYITNNIPTKKCYRHSHNLKHFTRKLLYINVLLESATHFNKHMLLNGQ</sequence>
<evidence type="ECO:0000313" key="1">
    <source>
        <dbReference type="EMBL" id="DAD48109.1"/>
    </source>
</evidence>
<dbReference type="EMBL" id="DUZY01000008">
    <property type="protein sequence ID" value="DAD48109.1"/>
    <property type="molecule type" value="Genomic_DNA"/>
</dbReference>
<dbReference type="AlphaFoldDB" id="A0A822ZY74"/>
<comment type="caution">
    <text evidence="1">The sequence shown here is derived from an EMBL/GenBank/DDBJ whole genome shotgun (WGS) entry which is preliminary data.</text>
</comment>